<reference evidence="3 4" key="1">
    <citation type="submission" date="2019-02" db="EMBL/GenBank/DDBJ databases">
        <title>Genome sequencing of the rare red list fungi Dentipellis fragilis.</title>
        <authorList>
            <person name="Buettner E."/>
            <person name="Kellner H."/>
        </authorList>
    </citation>
    <scope>NUCLEOTIDE SEQUENCE [LARGE SCALE GENOMIC DNA]</scope>
    <source>
        <strain evidence="3 4">DSM 105465</strain>
    </source>
</reference>
<evidence type="ECO:0000313" key="4">
    <source>
        <dbReference type="Proteomes" id="UP000298327"/>
    </source>
</evidence>
<feature type="compositionally biased region" description="Polar residues" evidence="1">
    <location>
        <begin position="1"/>
        <end position="12"/>
    </location>
</feature>
<feature type="domain" description="BTB" evidence="2">
    <location>
        <begin position="684"/>
        <end position="746"/>
    </location>
</feature>
<feature type="region of interest" description="Disordered" evidence="1">
    <location>
        <begin position="1"/>
        <end position="33"/>
    </location>
</feature>
<dbReference type="Pfam" id="PF00651">
    <property type="entry name" value="BTB"/>
    <property type="match status" value="4"/>
</dbReference>
<evidence type="ECO:0000256" key="1">
    <source>
        <dbReference type="SAM" id="MobiDB-lite"/>
    </source>
</evidence>
<dbReference type="OrthoDB" id="3184970at2759"/>
<dbReference type="Gene3D" id="3.30.710.10">
    <property type="entry name" value="Potassium Channel Kv1.1, Chain A"/>
    <property type="match status" value="4"/>
</dbReference>
<dbReference type="SMART" id="SM00225">
    <property type="entry name" value="BTB"/>
    <property type="match status" value="4"/>
</dbReference>
<gene>
    <name evidence="3" type="ORF">EVG20_g3391</name>
</gene>
<dbReference type="PROSITE" id="PS50097">
    <property type="entry name" value="BTB"/>
    <property type="match status" value="4"/>
</dbReference>
<dbReference type="InterPro" id="IPR051481">
    <property type="entry name" value="BTB-POZ/Galectin-3-binding"/>
</dbReference>
<dbReference type="PANTHER" id="PTHR24410:SF23">
    <property type="entry name" value="BTB DOMAIN-CONTAINING PROTEIN-RELATED"/>
    <property type="match status" value="1"/>
</dbReference>
<organism evidence="3 4">
    <name type="scientific">Dentipellis fragilis</name>
    <dbReference type="NCBI Taxonomy" id="205917"/>
    <lineage>
        <taxon>Eukaryota</taxon>
        <taxon>Fungi</taxon>
        <taxon>Dikarya</taxon>
        <taxon>Basidiomycota</taxon>
        <taxon>Agaricomycotina</taxon>
        <taxon>Agaricomycetes</taxon>
        <taxon>Russulales</taxon>
        <taxon>Hericiaceae</taxon>
        <taxon>Dentipellis</taxon>
    </lineage>
</organism>
<accession>A0A4Y9Z2K5</accession>
<name>A0A4Y9Z2K5_9AGAM</name>
<protein>
    <recommendedName>
        <fullName evidence="2">BTB domain-containing protein</fullName>
    </recommendedName>
</protein>
<dbReference type="SUPFAM" id="SSF54695">
    <property type="entry name" value="POZ domain"/>
    <property type="match status" value="4"/>
</dbReference>
<proteinExistence type="predicted"/>
<dbReference type="InterPro" id="IPR011333">
    <property type="entry name" value="SKP1/BTB/POZ_sf"/>
</dbReference>
<dbReference type="PANTHER" id="PTHR24410">
    <property type="entry name" value="HL07962P-RELATED"/>
    <property type="match status" value="1"/>
</dbReference>
<dbReference type="STRING" id="205917.A0A4Y9Z2K5"/>
<dbReference type="EMBL" id="SEOQ01000151">
    <property type="protein sequence ID" value="TFY68865.1"/>
    <property type="molecule type" value="Genomic_DNA"/>
</dbReference>
<keyword evidence="4" id="KW-1185">Reference proteome</keyword>
<evidence type="ECO:0000259" key="2">
    <source>
        <dbReference type="PROSITE" id="PS50097"/>
    </source>
</evidence>
<sequence>MPRPSKTMTVSRPATEPQASAAPPDTPSRVADAPFHNQEAGADVILRSTDSVDFYAHKLVLFLASPFFREALPPQSSTRSSEPPIIDFPEDAWTIDFILRSCYPIRSPKLKNLADVRRGLEVAKKYEIDIAQAVTEASALSIVEEDPFSAFIIGCRCEREDICRLAAPRLLQKPLRDLKSEELRDMSAYHYQKLVEWHARCCAAAFQVIFRRDWFAPCGDTLVNNRTSGCLLCLVGDKQSSPWLAPQALWDYLDRARDALVSWPSGIAATSEEVLRSRDLWNVQNRCLHGARNHQEGGRSFSEMLAREVDRVVAEIPMPNFCELNLQPRSSLIAETESLICIESNILPIRTYNVNFYRKHHRFKTSSHESPITPSTTKSPAPDVTLITPDQVHFSAHKAVLSLASPVFKAIFRRNAQADIVKVSEDARTLDAILRFCYSSETPAFSNLADVKSVLDAALKYAIEVLLRAAGESIPAFIHEDPLGVFVLGCRHAREDICCLAATALLQHSLQSCASEELRKISAYQYHKLAQWHARCCTAAVGVTLTRDWFETCDTILRTDGCSDCWNHGGQASPWYAPDLLWEYLGRARDALAVASCPSSAIVVLEDVFGSEEQWRINRCRSCTSSDFAFDHLTSVPRPLLPACPLNMSYSFKFKSSPKALAQSGESSHPRTADAPFDDQGTGADIILRTSDEVIFYTHKLILSFASPFFQDMFRLPQPTGTAGQIAVVEISEDSLTLDFILRFCYPFPPPTFKTVSEIRRVLEAALKYDMAGVRAFAEASLNSVVDENPLDAFVIACRCDREDMCRLAASRLLKYSLRTFQSEELRNLNAYQYNKLTQWHASCCLAAYGVVSGRYWFESCDVLRRTSNCSKCWMQDPGLSQWYAPPPLWAYLGRARDALAYCPSSTTVASGSVLGSKDSWRTTQYCNYCGVSGTGDYSNAGRYFSELLAREVERVVLEVTCSTVSVLRSFGILTGIRYLRSQSRTFATEMKDENTFVRLYHAERVKKRRVPNSLDYLLPNQAASLIPVPSSFSSAGYTKKSSSLEADCAIHRRPLERVTVTVQRGAHVLEVLPYYTSCFALIVRICSLHGVVMFIWHAEVFWAMASALQFLSSKRPPALPLIYSSPSSLYHGYYLLPIIKMAETLEPTIPPLVSSDQDTQQQPVDSPFSQPKAGADIILRSSDKVEFYVHKLILSLASPFFNNMFLLPEYADATGPLAVVDVPEDSRTLDFILRSCYPVSSTPLTNTNLADIRRILEAVFKYDMGAVLREVGLSLKEVVDEDPLGVFIIGWRCDREDVCRAAATRLLRFALESLDSEELRNISGYHYNKLVRWHIRCCAAAASVPLRRDWFSVLEVLTHSPGGCGECLVREPGTFSPGWSSSTDWYAPQCLWPYLTRARDALRTCPNSTAVMTDNALGVWPEFGCSRDSCRKTNVSKGRREFSELLGQEVDRVVSQVPMPKFCE</sequence>
<feature type="domain" description="BTB" evidence="2">
    <location>
        <begin position="42"/>
        <end position="103"/>
    </location>
</feature>
<evidence type="ECO:0000313" key="3">
    <source>
        <dbReference type="EMBL" id="TFY68865.1"/>
    </source>
</evidence>
<dbReference type="Proteomes" id="UP000298327">
    <property type="component" value="Unassembled WGS sequence"/>
</dbReference>
<feature type="domain" description="BTB" evidence="2">
    <location>
        <begin position="382"/>
        <end position="446"/>
    </location>
</feature>
<dbReference type="CDD" id="cd18186">
    <property type="entry name" value="BTB_POZ_ZBTB_KLHL-like"/>
    <property type="match status" value="3"/>
</dbReference>
<feature type="domain" description="BTB" evidence="2">
    <location>
        <begin position="1176"/>
        <end position="1238"/>
    </location>
</feature>
<dbReference type="InterPro" id="IPR000210">
    <property type="entry name" value="BTB/POZ_dom"/>
</dbReference>
<comment type="caution">
    <text evidence="3">The sequence shown here is derived from an EMBL/GenBank/DDBJ whole genome shotgun (WGS) entry which is preliminary data.</text>
</comment>